<evidence type="ECO:0000313" key="1">
    <source>
        <dbReference type="EMBL" id="KAK4254266.1"/>
    </source>
</evidence>
<dbReference type="AlphaFoldDB" id="A0AAE1IPQ7"/>
<proteinExistence type="predicted"/>
<protein>
    <submittedName>
        <fullName evidence="1">Uncharacterized protein</fullName>
    </submittedName>
</protein>
<evidence type="ECO:0000313" key="2">
    <source>
        <dbReference type="Proteomes" id="UP001293593"/>
    </source>
</evidence>
<sequence length="154" mass="16648">MALSISILNHVSSTHLKCFPSISNFTILAFSSSLVPSSASSAFSPRRLSALNVPKRCRFRRVSPSAASGDDNSRRSGELLSLSPEIVVLNVEPQVPSASVNLTEKIAAVWPTPEAKTESNWHNRFGGGLAEHLTNCGFKSSLQGQEDSNWRVIP</sequence>
<reference evidence="1" key="1">
    <citation type="submission" date="2023-10" db="EMBL/GenBank/DDBJ databases">
        <title>Chromosome-level genome of the transformable northern wattle, Acacia crassicarpa.</title>
        <authorList>
            <person name="Massaro I."/>
            <person name="Sinha N.R."/>
            <person name="Poethig S."/>
            <person name="Leichty A.R."/>
        </authorList>
    </citation>
    <scope>NUCLEOTIDE SEQUENCE</scope>
    <source>
        <strain evidence="1">Acra3RX</strain>
        <tissue evidence="1">Leaf</tissue>
    </source>
</reference>
<gene>
    <name evidence="1" type="ORF">QN277_009670</name>
</gene>
<accession>A0AAE1IPQ7</accession>
<keyword evidence="2" id="KW-1185">Reference proteome</keyword>
<organism evidence="1 2">
    <name type="scientific">Acacia crassicarpa</name>
    <name type="common">northern wattle</name>
    <dbReference type="NCBI Taxonomy" id="499986"/>
    <lineage>
        <taxon>Eukaryota</taxon>
        <taxon>Viridiplantae</taxon>
        <taxon>Streptophyta</taxon>
        <taxon>Embryophyta</taxon>
        <taxon>Tracheophyta</taxon>
        <taxon>Spermatophyta</taxon>
        <taxon>Magnoliopsida</taxon>
        <taxon>eudicotyledons</taxon>
        <taxon>Gunneridae</taxon>
        <taxon>Pentapetalae</taxon>
        <taxon>rosids</taxon>
        <taxon>fabids</taxon>
        <taxon>Fabales</taxon>
        <taxon>Fabaceae</taxon>
        <taxon>Caesalpinioideae</taxon>
        <taxon>mimosoid clade</taxon>
        <taxon>Acacieae</taxon>
        <taxon>Acacia</taxon>
    </lineage>
</organism>
<name>A0AAE1IPQ7_9FABA</name>
<comment type="caution">
    <text evidence="1">The sequence shown here is derived from an EMBL/GenBank/DDBJ whole genome shotgun (WGS) entry which is preliminary data.</text>
</comment>
<dbReference type="Proteomes" id="UP001293593">
    <property type="component" value="Unassembled WGS sequence"/>
</dbReference>
<dbReference type="EMBL" id="JAWXYG010000014">
    <property type="protein sequence ID" value="KAK4254266.1"/>
    <property type="molecule type" value="Genomic_DNA"/>
</dbReference>